<organism evidence="1 2">
    <name type="scientific">Datura stramonium</name>
    <name type="common">Jimsonweed</name>
    <name type="synonym">Common thornapple</name>
    <dbReference type="NCBI Taxonomy" id="4076"/>
    <lineage>
        <taxon>Eukaryota</taxon>
        <taxon>Viridiplantae</taxon>
        <taxon>Streptophyta</taxon>
        <taxon>Embryophyta</taxon>
        <taxon>Tracheophyta</taxon>
        <taxon>Spermatophyta</taxon>
        <taxon>Magnoliopsida</taxon>
        <taxon>eudicotyledons</taxon>
        <taxon>Gunneridae</taxon>
        <taxon>Pentapetalae</taxon>
        <taxon>asterids</taxon>
        <taxon>lamiids</taxon>
        <taxon>Solanales</taxon>
        <taxon>Solanaceae</taxon>
        <taxon>Solanoideae</taxon>
        <taxon>Datureae</taxon>
        <taxon>Datura</taxon>
    </lineage>
</organism>
<protein>
    <submittedName>
        <fullName evidence="1">Uncharacterized protein</fullName>
    </submittedName>
</protein>
<sequence length="281" mass="31407">IMHPWIVPTKEELEMEFYCKFEPLESCPDQKINKLKGDLAGVTAIKRDLARVEKDDASSKAINKVLASYAAGDATRTDDDHHSYSGGYTPLDAGGVDDVGGVGDAAGAGGRYTLVVEEVRRQEDTPYMLGRSSVVGTSKVPSRTCECLKCNENMNMLLSKIEALIEAQGVTEAAINKLISKRGIYSSSRISDPFTPIAVKRRRNQIYRAPASAKKKVAGTPKMTADQITERLSVNLYKYAYDKKKKKILQLIKLKRSTKILYTMHEFNYQDFECMTNMDKW</sequence>
<dbReference type="Proteomes" id="UP000823775">
    <property type="component" value="Unassembled WGS sequence"/>
</dbReference>
<reference evidence="1 2" key="1">
    <citation type="journal article" date="2021" name="BMC Genomics">
        <title>Datura genome reveals duplications of psychoactive alkaloid biosynthetic genes and high mutation rate following tissue culture.</title>
        <authorList>
            <person name="Rajewski A."/>
            <person name="Carter-House D."/>
            <person name="Stajich J."/>
            <person name="Litt A."/>
        </authorList>
    </citation>
    <scope>NUCLEOTIDE SEQUENCE [LARGE SCALE GENOMIC DNA]</scope>
    <source>
        <strain evidence="1">AR-01</strain>
    </source>
</reference>
<gene>
    <name evidence="1" type="ORF">HAX54_034310</name>
</gene>
<comment type="caution">
    <text evidence="1">The sequence shown here is derived from an EMBL/GenBank/DDBJ whole genome shotgun (WGS) entry which is preliminary data.</text>
</comment>
<dbReference type="EMBL" id="JACEIK010004425">
    <property type="protein sequence ID" value="MCD9645426.1"/>
    <property type="molecule type" value="Genomic_DNA"/>
</dbReference>
<feature type="non-terminal residue" evidence="1">
    <location>
        <position position="1"/>
    </location>
</feature>
<keyword evidence="2" id="KW-1185">Reference proteome</keyword>
<proteinExistence type="predicted"/>
<evidence type="ECO:0000313" key="2">
    <source>
        <dbReference type="Proteomes" id="UP000823775"/>
    </source>
</evidence>
<name>A0ABS8VFA0_DATST</name>
<accession>A0ABS8VFA0</accession>
<evidence type="ECO:0000313" key="1">
    <source>
        <dbReference type="EMBL" id="MCD9645426.1"/>
    </source>
</evidence>